<dbReference type="KEGG" id="llu:AKJ09_00825"/>
<keyword evidence="6" id="KW-1185">Reference proteome</keyword>
<organism evidence="5 6">
    <name type="scientific">Labilithrix luteola</name>
    <dbReference type="NCBI Taxonomy" id="1391654"/>
    <lineage>
        <taxon>Bacteria</taxon>
        <taxon>Pseudomonadati</taxon>
        <taxon>Myxococcota</taxon>
        <taxon>Polyangia</taxon>
        <taxon>Polyangiales</taxon>
        <taxon>Labilitrichaceae</taxon>
        <taxon>Labilithrix</taxon>
    </lineage>
</organism>
<dbReference type="FunFam" id="3.40.640.10:FF:000046">
    <property type="entry name" value="Cystathionine gamma-lyase"/>
    <property type="match status" value="1"/>
</dbReference>
<dbReference type="EMBL" id="CP012333">
    <property type="protein sequence ID" value="AKU94161.1"/>
    <property type="molecule type" value="Genomic_DNA"/>
</dbReference>
<dbReference type="OrthoDB" id="9805807at2"/>
<dbReference type="PIRSF" id="PIRSF001434">
    <property type="entry name" value="CGS"/>
    <property type="match status" value="1"/>
</dbReference>
<dbReference type="STRING" id="1391654.AKJ09_00825"/>
<evidence type="ECO:0000256" key="4">
    <source>
        <dbReference type="RuleBase" id="RU362118"/>
    </source>
</evidence>
<dbReference type="PATRIC" id="fig|1391654.3.peg.835"/>
<dbReference type="InterPro" id="IPR015424">
    <property type="entry name" value="PyrdxlP-dep_Trfase"/>
</dbReference>
<dbReference type="InterPro" id="IPR015422">
    <property type="entry name" value="PyrdxlP-dep_Trfase_small"/>
</dbReference>
<gene>
    <name evidence="5" type="ORF">AKJ09_00825</name>
</gene>
<feature type="modified residue" description="N6-(pyridoxal phosphate)lysine" evidence="3">
    <location>
        <position position="210"/>
    </location>
</feature>
<dbReference type="Pfam" id="PF01053">
    <property type="entry name" value="Cys_Met_Meta_PP"/>
    <property type="match status" value="1"/>
</dbReference>
<evidence type="ECO:0000313" key="6">
    <source>
        <dbReference type="Proteomes" id="UP000064967"/>
    </source>
</evidence>
<comment type="cofactor">
    <cofactor evidence="1 4">
        <name>pyridoxal 5'-phosphate</name>
        <dbReference type="ChEBI" id="CHEBI:597326"/>
    </cofactor>
</comment>
<dbReference type="GO" id="GO:0003962">
    <property type="term" value="F:cystathionine gamma-synthase activity"/>
    <property type="evidence" value="ECO:0007669"/>
    <property type="project" value="InterPro"/>
</dbReference>
<dbReference type="PROSITE" id="PS00868">
    <property type="entry name" value="CYS_MET_METAB_PP"/>
    <property type="match status" value="1"/>
</dbReference>
<dbReference type="CDD" id="cd00614">
    <property type="entry name" value="CGS_like"/>
    <property type="match status" value="1"/>
</dbReference>
<dbReference type="InterPro" id="IPR044639">
    <property type="entry name" value="CGS1/2"/>
</dbReference>
<dbReference type="GO" id="GO:0009086">
    <property type="term" value="P:methionine biosynthetic process"/>
    <property type="evidence" value="ECO:0007669"/>
    <property type="project" value="InterPro"/>
</dbReference>
<evidence type="ECO:0000313" key="5">
    <source>
        <dbReference type="EMBL" id="AKU94161.1"/>
    </source>
</evidence>
<protein>
    <submittedName>
        <fullName evidence="5">Cystathionine gamma-synthase</fullName>
    </submittedName>
</protein>
<comment type="similarity">
    <text evidence="4">Belongs to the trans-sulfuration enzymes family.</text>
</comment>
<proteinExistence type="inferred from homology"/>
<evidence type="ECO:0000256" key="3">
    <source>
        <dbReference type="PIRSR" id="PIRSR001434-2"/>
    </source>
</evidence>
<dbReference type="GO" id="GO:0030170">
    <property type="term" value="F:pyridoxal phosphate binding"/>
    <property type="evidence" value="ECO:0007669"/>
    <property type="project" value="InterPro"/>
</dbReference>
<reference evidence="5 6" key="1">
    <citation type="submission" date="2015-08" db="EMBL/GenBank/DDBJ databases">
        <authorList>
            <person name="Babu N.S."/>
            <person name="Beckwith C.J."/>
            <person name="Beseler K.G."/>
            <person name="Brison A."/>
            <person name="Carone J.V."/>
            <person name="Caskin T.P."/>
            <person name="Diamond M."/>
            <person name="Durham M.E."/>
            <person name="Foxe J.M."/>
            <person name="Go M."/>
            <person name="Henderson B.A."/>
            <person name="Jones I.B."/>
            <person name="McGettigan J.A."/>
            <person name="Micheletti S.J."/>
            <person name="Nasrallah M.E."/>
            <person name="Ortiz D."/>
            <person name="Piller C.R."/>
            <person name="Privatt S.R."/>
            <person name="Schneider S.L."/>
            <person name="Sharp S."/>
            <person name="Smith T.C."/>
            <person name="Stanton J.D."/>
            <person name="Ullery H.E."/>
            <person name="Wilson R.J."/>
            <person name="Serrano M.G."/>
            <person name="Buck G."/>
            <person name="Lee V."/>
            <person name="Wang Y."/>
            <person name="Carvalho R."/>
            <person name="Voegtly L."/>
            <person name="Shi R."/>
            <person name="Duckworth R."/>
            <person name="Johnson A."/>
            <person name="Loviza R."/>
            <person name="Walstead R."/>
            <person name="Shah Z."/>
            <person name="Kiflezghi M."/>
            <person name="Wade K."/>
            <person name="Ball S.L."/>
            <person name="Bradley K.W."/>
            <person name="Asai D.J."/>
            <person name="Bowman C.A."/>
            <person name="Russell D.A."/>
            <person name="Pope W.H."/>
            <person name="Jacobs-Sera D."/>
            <person name="Hendrix R.W."/>
            <person name="Hatfull G.F."/>
        </authorList>
    </citation>
    <scope>NUCLEOTIDE SEQUENCE [LARGE SCALE GENOMIC DNA]</scope>
    <source>
        <strain evidence="5 6">DSM 27648</strain>
    </source>
</reference>
<dbReference type="GO" id="GO:0019346">
    <property type="term" value="P:transsulfuration"/>
    <property type="evidence" value="ECO:0007669"/>
    <property type="project" value="InterPro"/>
</dbReference>
<dbReference type="FunFam" id="3.90.1150.10:FF:000033">
    <property type="entry name" value="Cystathionine gamma-synthase"/>
    <property type="match status" value="1"/>
</dbReference>
<keyword evidence="2 3" id="KW-0663">Pyridoxal phosphate</keyword>
<dbReference type="AlphaFoldDB" id="A0A0K1PL77"/>
<accession>A0A0K1PL77</accession>
<dbReference type="Gene3D" id="3.40.640.10">
    <property type="entry name" value="Type I PLP-dependent aspartate aminotransferase-like (Major domain)"/>
    <property type="match status" value="1"/>
</dbReference>
<dbReference type="Proteomes" id="UP000064967">
    <property type="component" value="Chromosome"/>
</dbReference>
<dbReference type="Gene3D" id="3.90.1150.10">
    <property type="entry name" value="Aspartate Aminotransferase, domain 1"/>
    <property type="match status" value="1"/>
</dbReference>
<name>A0A0K1PL77_9BACT</name>
<dbReference type="SUPFAM" id="SSF53383">
    <property type="entry name" value="PLP-dependent transferases"/>
    <property type="match status" value="1"/>
</dbReference>
<evidence type="ECO:0000256" key="1">
    <source>
        <dbReference type="ARBA" id="ARBA00001933"/>
    </source>
</evidence>
<dbReference type="InterPro" id="IPR054542">
    <property type="entry name" value="Cys_met_metab_PP"/>
</dbReference>
<dbReference type="InterPro" id="IPR000277">
    <property type="entry name" value="Cys/Met-Metab_PyrdxlP-dep_enz"/>
</dbReference>
<dbReference type="InterPro" id="IPR015421">
    <property type="entry name" value="PyrdxlP-dep_Trfase_major"/>
</dbReference>
<dbReference type="PANTHER" id="PTHR43379">
    <property type="entry name" value="CYSTATHIONINE GAMMA-SYNTHASE"/>
    <property type="match status" value="1"/>
</dbReference>
<dbReference type="RefSeq" id="WP_146645801.1">
    <property type="nucleotide sequence ID" value="NZ_CP012333.1"/>
</dbReference>
<dbReference type="PANTHER" id="PTHR43379:SF1">
    <property type="entry name" value="CYSTATHIONINE GAMMA-SYNTHASE 1, CHLOROPLASTIC-RELATED"/>
    <property type="match status" value="1"/>
</dbReference>
<sequence length="408" mass="43659">MPAAPRDLSTACVRAGQPRQDAYDAVTTPISCTSTYAFGSSAELRDHFEGRTNREEYGRYGNPTVRAAEEKLAALDGGGDACLFASGMAAVTTTLFALLKKGDHVVLTSDCYRRTRSFVQNFLARYGVEASLVPAGDLAALEAEVRPETRVIVTESPTNPYLRVADIEGIAAIKKKFPKVKVLVDSTFATPINQRPLEQGADLVIHSATKYLGGHNDLLAGVVTGDAGLVSVVRDLRGVLGGVLDPHAAYLLIRGIKTLALRVERQNRTALAVAQFLEAHPAVERVFYPGLPSHPDHELASKTMSGFGGVISFVLRTSLEGTARALDACQLATVAPSLGGVETLIEQPALMSFYELTPQERAAIGIRESLVRLAVGIEDEKDIVADLERVLATVSQATKKEVFDAALS</sequence>
<evidence type="ECO:0000256" key="2">
    <source>
        <dbReference type="ARBA" id="ARBA00022898"/>
    </source>
</evidence>